<feature type="compositionally biased region" description="Low complexity" evidence="1">
    <location>
        <begin position="40"/>
        <end position="51"/>
    </location>
</feature>
<comment type="caution">
    <text evidence="3">The sequence shown here is derived from an EMBL/GenBank/DDBJ whole genome shotgun (WGS) entry which is preliminary data.</text>
</comment>
<dbReference type="Pfam" id="PF18758">
    <property type="entry name" value="KDZ"/>
    <property type="match status" value="1"/>
</dbReference>
<dbReference type="STRING" id="154538.A0A1M2VXY3"/>
<name>A0A1M2VXY3_TRAPU</name>
<sequence length="1027" mass="116246">MTAAEAQSSISRPGPSILTVDSVSQDQRRVHRDSVPLPRSTGGTPSGTGTPQEGFSTLQSPDAGDPLATVDWDAFLLPLEPTAEDPLDDAAAKSKAPRYQNSDQPMITWIPKRDLFLDELLRREGRGQFTADRCTSVQRWTGVSFEQTTLKDLGLVVQLGHRHNGTTCANPIPVRDNFSVIDINGRHVVMLAFCGCDGAGEAGDNVQQLLRFDLYPATDCEPNTAFTIALLEHYHLQSLQGKISMYDYYTTLERLTDNTGTKKVVDRYKEFMRVVAQWRHLKMLKRAGRAHCPEGIKGTGPGELAVRCPACPHPGINLPDNWQDVSDDLKYMYWLTVAVDACFRLKRRDVSSTQKDPFLGNGWGYFVEDTGYHEVLKGYQDQDEMSSCTGFSAIDHANNKFSKGYAATGVGAVVCARHEFWLALGMGDLQKGERYVNMDYIFVSAMREYLVVNKLVTYDIACQWSKNLLERIASFPAGIQIDIPEGSIMYAIPKLHFRSHIQEGHSPYSLNYRKGCARNDGEGIERRWWDIQPITGSTKMMGPGQRQGVLEDHLGYGNWRKFVELPWTLRDRLRDALKSYMKNVDHYTTLTVSLMDENVKLWTAQVNLWEADPWAPGMEDPYVVASSGLTEAETVQRLTEEEQKASAVKGYIALHDVSMLGFMKMGVDLEETKIALRRDAKQATPSKQLGLHERRNALRRKLLKYRELQGVYMPRAMSLIANDPACHNDVERVEDVRLVLPSEIALLQRGVVCSPRLCEMEERMREAQCRDALQDVRNQLHIIDHLFRYKKVNVRHQGANTRVRTDIASQDTKKTRAAEKYRRARRAKLALAGSGVWEQEFQVLEDRDIRPIVDDDPDEVALRKRKRGEKGAVAEGHRTISWIWQAADSSSPAAVIDLLRVEWLKARARKMRWEEEVRLLPEEMRRVLVTLQYEEKAWLARRTARVVADPALQEGLAAYATRQAAIRCAMRGTFVAVCRMTAIEANGSQGDEWEVASAMESVAGMDNRDFDSMYELDGEDLQERCNR</sequence>
<dbReference type="OMA" id="RRWWDIQ"/>
<evidence type="ECO:0000256" key="1">
    <source>
        <dbReference type="SAM" id="MobiDB-lite"/>
    </source>
</evidence>
<keyword evidence="4" id="KW-1185">Reference proteome</keyword>
<dbReference type="InterPro" id="IPR041457">
    <property type="entry name" value="CxC2_KDZ-assoc"/>
</dbReference>
<gene>
    <name evidence="3" type="ORF">TRAPUB_10982</name>
</gene>
<accession>A0A1M2VXY3</accession>
<dbReference type="Proteomes" id="UP000184267">
    <property type="component" value="Unassembled WGS sequence"/>
</dbReference>
<feature type="domain" description="CxC2-like cysteine cluster KDZ transposase-associated" evidence="2">
    <location>
        <begin position="150"/>
        <end position="260"/>
    </location>
</feature>
<organism evidence="3 4">
    <name type="scientific">Trametes pubescens</name>
    <name type="common">White-rot fungus</name>
    <dbReference type="NCBI Taxonomy" id="154538"/>
    <lineage>
        <taxon>Eukaryota</taxon>
        <taxon>Fungi</taxon>
        <taxon>Dikarya</taxon>
        <taxon>Basidiomycota</taxon>
        <taxon>Agaricomycotina</taxon>
        <taxon>Agaricomycetes</taxon>
        <taxon>Polyporales</taxon>
        <taxon>Polyporaceae</taxon>
        <taxon>Trametes</taxon>
    </lineage>
</organism>
<protein>
    <recommendedName>
        <fullName evidence="2">CxC2-like cysteine cluster KDZ transposase-associated domain-containing protein</fullName>
    </recommendedName>
</protein>
<dbReference type="InterPro" id="IPR040521">
    <property type="entry name" value="KDZ"/>
</dbReference>
<feature type="region of interest" description="Disordered" evidence="1">
    <location>
        <begin position="1"/>
        <end position="63"/>
    </location>
</feature>
<feature type="compositionally biased region" description="Polar residues" evidence="1">
    <location>
        <begin position="1"/>
        <end position="11"/>
    </location>
</feature>
<dbReference type="OrthoDB" id="3257768at2759"/>
<evidence type="ECO:0000313" key="4">
    <source>
        <dbReference type="Proteomes" id="UP000184267"/>
    </source>
</evidence>
<evidence type="ECO:0000313" key="3">
    <source>
        <dbReference type="EMBL" id="OJT12474.1"/>
    </source>
</evidence>
<dbReference type="PANTHER" id="PTHR33096:SF1">
    <property type="entry name" value="CXC1-LIKE CYSTEINE CLUSTER ASSOCIATED WITH KDZ TRANSPOSASES DOMAIN-CONTAINING PROTEIN"/>
    <property type="match status" value="1"/>
</dbReference>
<dbReference type="EMBL" id="MNAD01000483">
    <property type="protein sequence ID" value="OJT12474.1"/>
    <property type="molecule type" value="Genomic_DNA"/>
</dbReference>
<dbReference type="AlphaFoldDB" id="A0A1M2VXY3"/>
<reference evidence="3 4" key="1">
    <citation type="submission" date="2016-10" db="EMBL/GenBank/DDBJ databases">
        <title>Genome sequence of the basidiomycete white-rot fungus Trametes pubescens.</title>
        <authorList>
            <person name="Makela M.R."/>
            <person name="Granchi Z."/>
            <person name="Peng M."/>
            <person name="De Vries R.P."/>
            <person name="Grigoriev I."/>
            <person name="Riley R."/>
            <person name="Hilden K."/>
        </authorList>
    </citation>
    <scope>NUCLEOTIDE SEQUENCE [LARGE SCALE GENOMIC DNA]</scope>
    <source>
        <strain evidence="3 4">FBCC735</strain>
    </source>
</reference>
<proteinExistence type="predicted"/>
<dbReference type="PANTHER" id="PTHR33096">
    <property type="entry name" value="CXC2 DOMAIN-CONTAINING PROTEIN"/>
    <property type="match status" value="1"/>
</dbReference>
<evidence type="ECO:0000259" key="2">
    <source>
        <dbReference type="Pfam" id="PF18803"/>
    </source>
</evidence>
<dbReference type="Pfam" id="PF18803">
    <property type="entry name" value="CxC2"/>
    <property type="match status" value="1"/>
</dbReference>